<feature type="compositionally biased region" description="Low complexity" evidence="1">
    <location>
        <begin position="461"/>
        <end position="471"/>
    </location>
</feature>
<dbReference type="Gene3D" id="3.90.182.10">
    <property type="entry name" value="Toxin - Anthrax Protective Antigen,domain 1"/>
    <property type="match status" value="1"/>
</dbReference>
<reference evidence="5" key="2">
    <citation type="submission" date="2012-11" db="EMBL/GenBank/DDBJ databases">
        <authorList>
            <person name="Kuo A."/>
            <person name="Curtis B.A."/>
            <person name="Tanifuji G."/>
            <person name="Burki F."/>
            <person name="Gruber A."/>
            <person name="Irimia M."/>
            <person name="Maruyama S."/>
            <person name="Arias M.C."/>
            <person name="Ball S.G."/>
            <person name="Gile G.H."/>
            <person name="Hirakawa Y."/>
            <person name="Hopkins J.F."/>
            <person name="Rensing S.A."/>
            <person name="Schmutz J."/>
            <person name="Symeonidi A."/>
            <person name="Elias M."/>
            <person name="Eveleigh R.J."/>
            <person name="Herman E.K."/>
            <person name="Klute M.J."/>
            <person name="Nakayama T."/>
            <person name="Obornik M."/>
            <person name="Reyes-Prieto A."/>
            <person name="Armbrust E.V."/>
            <person name="Aves S.J."/>
            <person name="Beiko R.G."/>
            <person name="Coutinho P."/>
            <person name="Dacks J.B."/>
            <person name="Durnford D.G."/>
            <person name="Fast N.M."/>
            <person name="Green B.R."/>
            <person name="Grisdale C."/>
            <person name="Hempe F."/>
            <person name="Henrissat B."/>
            <person name="Hoppner M.P."/>
            <person name="Ishida K.-I."/>
            <person name="Kim E."/>
            <person name="Koreny L."/>
            <person name="Kroth P.G."/>
            <person name="Liu Y."/>
            <person name="Malik S.-B."/>
            <person name="Maier U.G."/>
            <person name="McRose D."/>
            <person name="Mock T."/>
            <person name="Neilson J.A."/>
            <person name="Onodera N.T."/>
            <person name="Poole A.M."/>
            <person name="Pritham E.J."/>
            <person name="Richards T.A."/>
            <person name="Rocap G."/>
            <person name="Roy S.W."/>
            <person name="Sarai C."/>
            <person name="Schaack S."/>
            <person name="Shirato S."/>
            <person name="Slamovits C.H."/>
            <person name="Spencer D.F."/>
            <person name="Suzuki S."/>
            <person name="Worden A.Z."/>
            <person name="Zauner S."/>
            <person name="Barry K."/>
            <person name="Bell C."/>
            <person name="Bharti A.K."/>
            <person name="Crow J.A."/>
            <person name="Grimwood J."/>
            <person name="Kramer R."/>
            <person name="Lindquist E."/>
            <person name="Lucas S."/>
            <person name="Salamov A."/>
            <person name="McFadden G.I."/>
            <person name="Lane C.E."/>
            <person name="Keeling P.J."/>
            <person name="Gray M.W."/>
            <person name="Grigoriev I.V."/>
            <person name="Archibald J.M."/>
        </authorList>
    </citation>
    <scope>NUCLEOTIDE SEQUENCE</scope>
    <source>
        <strain evidence="5">CCMP2712</strain>
    </source>
</reference>
<dbReference type="RefSeq" id="XP_005822389.1">
    <property type="nucleotide sequence ID" value="XM_005822332.1"/>
</dbReference>
<sequence length="725" mass="80051">MRRAASGAAAMALLLTIALLMQEGRREEEEQVPEDVGQVKIQHESLDRGEKELKWPKWRQSFSWPGRKGVEELQEDEKGGGGKYSRTQLLLSDDRKALALSRLARKNMQDLMREHMDGKAAIEGRLLKEEASRQIDHEEAQDLEAERLRSAIHAFEHGVPADIARKFSRVRSELKSSAQGVGRYAASSLKSAQRDFESALKGSMARGRQTLQSSASYNRDRYPSGYIDWQARYERCWPHCAPEDNVYDHIRTWKYPYDERHGGHEWKTWRIKPSGVDRAYQKAEQSGRREHRSKTPLYPRMKASAGFDMNVYWTQSQVDLQSAVSVAAGKSNVSLYTAHVDLADQQPLLNSVSESTNGLVVWSGFIFVNAGGEYTFTLNADSDSAIWIDHQQVTATDGGKGTATTFLLPGFHFFKAIFCKVSDRHVMTVRSFGPDTGGVEKLVEGFHDFNQLPSPQEPHESPASSQASAPHQDPDAPASSHSSFHHVEPEKNVWDHITDQFDSPSSGRRWSDPASDPQGYYDNVLGDGNDGDFVPLFQEVPSPDPTAPPLDPPTPPPQDPPSPSPQEEPLPAPENSPATSQDPDADEASESVAGGSSSRLKMKGKLEILHQLASRKAAASLKIPMVRTSPEAPVAKKSSRSSALNQPHHQAVGRKGMKQTSKLIAVGGWDAQSGQVQQENIKQMKVVGLGSTSGPLSSESQLLTSRQPCRGAKQTYDKGLSYCLL</sequence>
<evidence type="ECO:0000256" key="1">
    <source>
        <dbReference type="SAM" id="MobiDB-lite"/>
    </source>
</evidence>
<dbReference type="EMBL" id="JH993091">
    <property type="protein sequence ID" value="EKX35409.1"/>
    <property type="molecule type" value="Genomic_DNA"/>
</dbReference>
<name>L1IHK6_GUITC</name>
<feature type="signal peptide" evidence="2">
    <location>
        <begin position="1"/>
        <end position="26"/>
    </location>
</feature>
<feature type="region of interest" description="Disordered" evidence="1">
    <location>
        <begin position="634"/>
        <end position="657"/>
    </location>
</feature>
<feature type="compositionally biased region" description="Basic and acidic residues" evidence="1">
    <location>
        <begin position="485"/>
        <end position="499"/>
    </location>
</feature>
<evidence type="ECO:0000313" key="3">
    <source>
        <dbReference type="EMBL" id="EKX35409.1"/>
    </source>
</evidence>
<gene>
    <name evidence="3" type="ORF">GUITHDRAFT_118427</name>
</gene>
<dbReference type="Proteomes" id="UP000011087">
    <property type="component" value="Unassembled WGS sequence"/>
</dbReference>
<dbReference type="EnsemblProtists" id="EKX35409">
    <property type="protein sequence ID" value="EKX35409"/>
    <property type="gene ID" value="GUITHDRAFT_118427"/>
</dbReference>
<dbReference type="HOGENOM" id="CLU_381953_0_0_1"/>
<dbReference type="PaxDb" id="55529-EKX35409"/>
<evidence type="ECO:0000256" key="2">
    <source>
        <dbReference type="SAM" id="SignalP"/>
    </source>
</evidence>
<dbReference type="KEGG" id="gtt:GUITHDRAFT_118427"/>
<dbReference type="SUPFAM" id="SSF56988">
    <property type="entry name" value="Anthrax protective antigen"/>
    <property type="match status" value="1"/>
</dbReference>
<reference evidence="4" key="3">
    <citation type="submission" date="2016-03" db="UniProtKB">
        <authorList>
            <consortium name="EnsemblProtists"/>
        </authorList>
    </citation>
    <scope>IDENTIFICATION</scope>
</reference>
<feature type="compositionally biased region" description="Pro residues" evidence="1">
    <location>
        <begin position="542"/>
        <end position="574"/>
    </location>
</feature>
<feature type="chain" id="PRO_5008770016" description="PA14 domain-containing protein" evidence="2">
    <location>
        <begin position="27"/>
        <end position="725"/>
    </location>
</feature>
<keyword evidence="5" id="KW-1185">Reference proteome</keyword>
<organism evidence="3">
    <name type="scientific">Guillardia theta (strain CCMP2712)</name>
    <name type="common">Cryptophyte</name>
    <dbReference type="NCBI Taxonomy" id="905079"/>
    <lineage>
        <taxon>Eukaryota</taxon>
        <taxon>Cryptophyceae</taxon>
        <taxon>Pyrenomonadales</taxon>
        <taxon>Geminigeraceae</taxon>
        <taxon>Guillardia</taxon>
    </lineage>
</organism>
<feature type="region of interest" description="Disordered" evidence="1">
    <location>
        <begin position="449"/>
        <end position="599"/>
    </location>
</feature>
<evidence type="ECO:0000313" key="4">
    <source>
        <dbReference type="EnsemblProtists" id="EKX35409"/>
    </source>
</evidence>
<protein>
    <recommendedName>
        <fullName evidence="6">PA14 domain-containing protein</fullName>
    </recommendedName>
</protein>
<reference evidence="3 5" key="1">
    <citation type="journal article" date="2012" name="Nature">
        <title>Algal genomes reveal evolutionary mosaicism and the fate of nucleomorphs.</title>
        <authorList>
            <consortium name="DOE Joint Genome Institute"/>
            <person name="Curtis B.A."/>
            <person name="Tanifuji G."/>
            <person name="Burki F."/>
            <person name="Gruber A."/>
            <person name="Irimia M."/>
            <person name="Maruyama S."/>
            <person name="Arias M.C."/>
            <person name="Ball S.G."/>
            <person name="Gile G.H."/>
            <person name="Hirakawa Y."/>
            <person name="Hopkins J.F."/>
            <person name="Kuo A."/>
            <person name="Rensing S.A."/>
            <person name="Schmutz J."/>
            <person name="Symeonidi A."/>
            <person name="Elias M."/>
            <person name="Eveleigh R.J."/>
            <person name="Herman E.K."/>
            <person name="Klute M.J."/>
            <person name="Nakayama T."/>
            <person name="Obornik M."/>
            <person name="Reyes-Prieto A."/>
            <person name="Armbrust E.V."/>
            <person name="Aves S.J."/>
            <person name="Beiko R.G."/>
            <person name="Coutinho P."/>
            <person name="Dacks J.B."/>
            <person name="Durnford D.G."/>
            <person name="Fast N.M."/>
            <person name="Green B.R."/>
            <person name="Grisdale C.J."/>
            <person name="Hempel F."/>
            <person name="Henrissat B."/>
            <person name="Hoppner M.P."/>
            <person name="Ishida K."/>
            <person name="Kim E."/>
            <person name="Koreny L."/>
            <person name="Kroth P.G."/>
            <person name="Liu Y."/>
            <person name="Malik S.B."/>
            <person name="Maier U.G."/>
            <person name="McRose D."/>
            <person name="Mock T."/>
            <person name="Neilson J.A."/>
            <person name="Onodera N.T."/>
            <person name="Poole A.M."/>
            <person name="Pritham E.J."/>
            <person name="Richards T.A."/>
            <person name="Rocap G."/>
            <person name="Roy S.W."/>
            <person name="Sarai C."/>
            <person name="Schaack S."/>
            <person name="Shirato S."/>
            <person name="Slamovits C.H."/>
            <person name="Spencer D.F."/>
            <person name="Suzuki S."/>
            <person name="Worden A.Z."/>
            <person name="Zauner S."/>
            <person name="Barry K."/>
            <person name="Bell C."/>
            <person name="Bharti A.K."/>
            <person name="Crow J.A."/>
            <person name="Grimwood J."/>
            <person name="Kramer R."/>
            <person name="Lindquist E."/>
            <person name="Lucas S."/>
            <person name="Salamov A."/>
            <person name="McFadden G.I."/>
            <person name="Lane C.E."/>
            <person name="Keeling P.J."/>
            <person name="Gray M.W."/>
            <person name="Grigoriev I.V."/>
            <person name="Archibald J.M."/>
        </authorList>
    </citation>
    <scope>NUCLEOTIDE SEQUENCE</scope>
    <source>
        <strain evidence="3 5">CCMP2712</strain>
    </source>
</reference>
<proteinExistence type="predicted"/>
<evidence type="ECO:0008006" key="6">
    <source>
        <dbReference type="Google" id="ProtNLM"/>
    </source>
</evidence>
<accession>L1IHK6</accession>
<keyword evidence="2" id="KW-0732">Signal</keyword>
<evidence type="ECO:0000313" key="5">
    <source>
        <dbReference type="Proteomes" id="UP000011087"/>
    </source>
</evidence>
<dbReference type="GeneID" id="17292142"/>
<dbReference type="AlphaFoldDB" id="L1IHK6"/>